<evidence type="ECO:0008006" key="9">
    <source>
        <dbReference type="Google" id="ProtNLM"/>
    </source>
</evidence>
<dbReference type="InterPro" id="IPR008993">
    <property type="entry name" value="TIMP-like_OB-fold"/>
</dbReference>
<keyword evidence="5" id="KW-1015">Disulfide bond</keyword>
<dbReference type="InterPro" id="IPR051998">
    <property type="entry name" value="Meteorin-like"/>
</dbReference>
<keyword evidence="8" id="KW-1185">Reference proteome</keyword>
<evidence type="ECO:0000313" key="7">
    <source>
        <dbReference type="EMBL" id="KAK6170406.1"/>
    </source>
</evidence>
<dbReference type="GO" id="GO:0005615">
    <property type="term" value="C:extracellular space"/>
    <property type="evidence" value="ECO:0007669"/>
    <property type="project" value="TreeGrafter"/>
</dbReference>
<dbReference type="AlphaFoldDB" id="A0AAN8J758"/>
<organism evidence="7 8">
    <name type="scientific">Patella caerulea</name>
    <name type="common">Rayed Mediterranean limpet</name>
    <dbReference type="NCBI Taxonomy" id="87958"/>
    <lineage>
        <taxon>Eukaryota</taxon>
        <taxon>Metazoa</taxon>
        <taxon>Spiralia</taxon>
        <taxon>Lophotrochozoa</taxon>
        <taxon>Mollusca</taxon>
        <taxon>Gastropoda</taxon>
        <taxon>Patellogastropoda</taxon>
        <taxon>Patelloidea</taxon>
        <taxon>Patellidae</taxon>
        <taxon>Patella</taxon>
    </lineage>
</organism>
<gene>
    <name evidence="7" type="ORF">SNE40_018810</name>
</gene>
<dbReference type="EMBL" id="JAZGQO010000014">
    <property type="protein sequence ID" value="KAK6170406.1"/>
    <property type="molecule type" value="Genomic_DNA"/>
</dbReference>
<sequence length="311" mass="35684">MDISRILYTLMCILGSTWTQALTVCDQCDCTLSENTDDEKGNAIVKPSCSEGRITWMNPHGAMRLELNPGIFTDFRACVIVKSDNTKTKVSKEVQSTKYKNHRTKYLENEVKLEPWFTVIDRSREYCVQSTDKQPVLLYVETETTTNSTGLPRVTVLYDIEKYSPLQEDLMEECRPCDEEELINAFCTSHFVVVGRIADVLNYPDEDRTRIGVEVDQLIRQSTEQFTRIKRTPATQVDNHIIHPGYRSDSLLYGQIFAPEKCGIQRGEGTLLFTGRVRLGEPKLRCAPFYEDWRKILETATRDGTMECSFD</sequence>
<feature type="chain" id="PRO_5042850736" description="Meteorin-like protein" evidence="6">
    <location>
        <begin position="22"/>
        <end position="311"/>
    </location>
</feature>
<comment type="similarity">
    <text evidence="2">Belongs to the meteorin family.</text>
</comment>
<dbReference type="Gene3D" id="2.40.50.120">
    <property type="match status" value="1"/>
</dbReference>
<name>A0AAN8J758_PATCE</name>
<dbReference type="PANTHER" id="PTHR28593">
    <property type="entry name" value="METEORIN-LIKE PROTEIN"/>
    <property type="match status" value="1"/>
</dbReference>
<evidence type="ECO:0000256" key="6">
    <source>
        <dbReference type="SAM" id="SignalP"/>
    </source>
</evidence>
<evidence type="ECO:0000256" key="1">
    <source>
        <dbReference type="ARBA" id="ARBA00004613"/>
    </source>
</evidence>
<dbReference type="SUPFAM" id="SSF50242">
    <property type="entry name" value="TIMP-like"/>
    <property type="match status" value="1"/>
</dbReference>
<evidence type="ECO:0000313" key="8">
    <source>
        <dbReference type="Proteomes" id="UP001347796"/>
    </source>
</evidence>
<keyword evidence="4 6" id="KW-0732">Signal</keyword>
<dbReference type="PANTHER" id="PTHR28593:SF3">
    <property type="entry name" value="METEORIN-LIKE PROTEIN"/>
    <property type="match status" value="1"/>
</dbReference>
<dbReference type="GO" id="GO:0005179">
    <property type="term" value="F:hormone activity"/>
    <property type="evidence" value="ECO:0007669"/>
    <property type="project" value="TreeGrafter"/>
</dbReference>
<keyword evidence="3" id="KW-0964">Secreted</keyword>
<proteinExistence type="inferred from homology"/>
<dbReference type="Proteomes" id="UP001347796">
    <property type="component" value="Unassembled WGS sequence"/>
</dbReference>
<evidence type="ECO:0000256" key="2">
    <source>
        <dbReference type="ARBA" id="ARBA00005669"/>
    </source>
</evidence>
<reference evidence="7 8" key="1">
    <citation type="submission" date="2024-01" db="EMBL/GenBank/DDBJ databases">
        <title>The genome of the rayed Mediterranean limpet Patella caerulea (Linnaeus, 1758).</title>
        <authorList>
            <person name="Anh-Thu Weber A."/>
            <person name="Halstead-Nussloch G."/>
        </authorList>
    </citation>
    <scope>NUCLEOTIDE SEQUENCE [LARGE SCALE GENOMIC DNA]</scope>
    <source>
        <strain evidence="7">AATW-2023a</strain>
        <tissue evidence="7">Whole specimen</tissue>
    </source>
</reference>
<protein>
    <recommendedName>
        <fullName evidence="9">Meteorin-like protein</fullName>
    </recommendedName>
</protein>
<comment type="subcellular location">
    <subcellularLocation>
        <location evidence="1">Secreted</location>
    </subcellularLocation>
</comment>
<feature type="signal peptide" evidence="6">
    <location>
        <begin position="1"/>
        <end position="21"/>
    </location>
</feature>
<evidence type="ECO:0000256" key="3">
    <source>
        <dbReference type="ARBA" id="ARBA00022525"/>
    </source>
</evidence>
<evidence type="ECO:0000256" key="5">
    <source>
        <dbReference type="ARBA" id="ARBA00023157"/>
    </source>
</evidence>
<comment type="caution">
    <text evidence="7">The sequence shown here is derived from an EMBL/GenBank/DDBJ whole genome shotgun (WGS) entry which is preliminary data.</text>
</comment>
<evidence type="ECO:0000256" key="4">
    <source>
        <dbReference type="ARBA" id="ARBA00022729"/>
    </source>
</evidence>
<accession>A0AAN8J758</accession>